<dbReference type="AlphaFoldDB" id="A0A2T0WJR2"/>
<dbReference type="Proteomes" id="UP000238157">
    <property type="component" value="Unassembled WGS sequence"/>
</dbReference>
<dbReference type="EMBL" id="PVTR01000007">
    <property type="protein sequence ID" value="PRY86936.1"/>
    <property type="molecule type" value="Genomic_DNA"/>
</dbReference>
<accession>A0A2T0WJR2</accession>
<sequence length="35" mass="3966">MAMSEDTHGGEGNKVDILWKYSRNTIEISLRTKAN</sequence>
<keyword evidence="2" id="KW-1185">Reference proteome</keyword>
<organism evidence="1 2">
    <name type="scientific">Mongoliibacter ruber</name>
    <dbReference type="NCBI Taxonomy" id="1750599"/>
    <lineage>
        <taxon>Bacteria</taxon>
        <taxon>Pseudomonadati</taxon>
        <taxon>Bacteroidota</taxon>
        <taxon>Cytophagia</taxon>
        <taxon>Cytophagales</taxon>
        <taxon>Cyclobacteriaceae</taxon>
        <taxon>Mongoliibacter</taxon>
    </lineage>
</organism>
<name>A0A2T0WJR2_9BACT</name>
<comment type="caution">
    <text evidence="1">The sequence shown here is derived from an EMBL/GenBank/DDBJ whole genome shotgun (WGS) entry which is preliminary data.</text>
</comment>
<gene>
    <name evidence="1" type="ORF">CLW00_1074</name>
</gene>
<reference evidence="1 2" key="1">
    <citation type="submission" date="2018-03" db="EMBL/GenBank/DDBJ databases">
        <title>Genomic Encyclopedia of Archaeal and Bacterial Type Strains, Phase II (KMG-II): from individual species to whole genera.</title>
        <authorList>
            <person name="Goeker M."/>
        </authorList>
    </citation>
    <scope>NUCLEOTIDE SEQUENCE [LARGE SCALE GENOMIC DNA]</scope>
    <source>
        <strain evidence="1 2">DSM 27929</strain>
    </source>
</reference>
<protein>
    <submittedName>
        <fullName evidence="1">Uncharacterized protein</fullName>
    </submittedName>
</protein>
<proteinExistence type="predicted"/>
<evidence type="ECO:0000313" key="2">
    <source>
        <dbReference type="Proteomes" id="UP000238157"/>
    </source>
</evidence>
<evidence type="ECO:0000313" key="1">
    <source>
        <dbReference type="EMBL" id="PRY86936.1"/>
    </source>
</evidence>